<comment type="caution">
    <text evidence="2">The sequence shown here is derived from an EMBL/GenBank/DDBJ whole genome shotgun (WGS) entry which is preliminary data.</text>
</comment>
<feature type="domain" description="Helix-turn-helix" evidence="1">
    <location>
        <begin position="43"/>
        <end position="88"/>
    </location>
</feature>
<dbReference type="EMBL" id="MAYH01000001">
    <property type="protein sequence ID" value="OCA77158.1"/>
    <property type="molecule type" value="Genomic_DNA"/>
</dbReference>
<sequence length="113" mass="13155">MKNYTFEQLPSALAKLEEKVDKILELLNGKRAADSLEDDYIGAKEACAILKLSLPTLYSKVCHREIPSYKRGNRLHFSRSELRQWIKDGKKKTMTEISLNARDIANKMEKRKW</sequence>
<organism evidence="2 3">
    <name type="scientific">Chryseobacterium artocarpi</name>
    <dbReference type="NCBI Taxonomy" id="1414727"/>
    <lineage>
        <taxon>Bacteria</taxon>
        <taxon>Pseudomonadati</taxon>
        <taxon>Bacteroidota</taxon>
        <taxon>Flavobacteriia</taxon>
        <taxon>Flavobacteriales</taxon>
        <taxon>Weeksellaceae</taxon>
        <taxon>Chryseobacterium group</taxon>
        <taxon>Chryseobacterium</taxon>
    </lineage>
</organism>
<dbReference type="InterPro" id="IPR041657">
    <property type="entry name" value="HTH_17"/>
</dbReference>
<name>A0A1B8ZZX6_9FLAO</name>
<evidence type="ECO:0000259" key="1">
    <source>
        <dbReference type="Pfam" id="PF12728"/>
    </source>
</evidence>
<evidence type="ECO:0000313" key="2">
    <source>
        <dbReference type="EMBL" id="OCA77158.1"/>
    </source>
</evidence>
<dbReference type="GO" id="GO:0003677">
    <property type="term" value="F:DNA binding"/>
    <property type="evidence" value="ECO:0007669"/>
    <property type="project" value="InterPro"/>
</dbReference>
<dbReference type="Pfam" id="PF12728">
    <property type="entry name" value="HTH_17"/>
    <property type="match status" value="1"/>
</dbReference>
<keyword evidence="3" id="KW-1185">Reference proteome</keyword>
<reference evidence="2 3" key="1">
    <citation type="submission" date="2016-07" db="EMBL/GenBank/DDBJ databases">
        <authorList>
            <person name="Jeong J.-J."/>
            <person name="Kim D.W."/>
            <person name="Sang M.K."/>
            <person name="Choi I.-G."/>
            <person name="Kim K.D."/>
        </authorList>
    </citation>
    <scope>NUCLEOTIDE SEQUENCE [LARGE SCALE GENOMIC DNA]</scope>
    <source>
        <strain evidence="2 3">UTM-3</strain>
    </source>
</reference>
<dbReference type="OrthoDB" id="597977at2"/>
<dbReference type="Proteomes" id="UP000092651">
    <property type="component" value="Unassembled WGS sequence"/>
</dbReference>
<dbReference type="NCBIfam" id="TIGR01764">
    <property type="entry name" value="excise"/>
    <property type="match status" value="1"/>
</dbReference>
<dbReference type="AlphaFoldDB" id="A0A1B8ZZX6"/>
<gene>
    <name evidence="2" type="ORF">BBI01_01460</name>
</gene>
<accession>A0A1B8ZZX6</accession>
<evidence type="ECO:0000313" key="3">
    <source>
        <dbReference type="Proteomes" id="UP000092651"/>
    </source>
</evidence>
<dbReference type="RefSeq" id="WP_065392912.1">
    <property type="nucleotide sequence ID" value="NZ_MAYH01000001.1"/>
</dbReference>
<protein>
    <recommendedName>
        <fullName evidence="1">Helix-turn-helix domain-containing protein</fullName>
    </recommendedName>
</protein>
<dbReference type="InterPro" id="IPR010093">
    <property type="entry name" value="SinI_DNA-bd"/>
</dbReference>
<proteinExistence type="predicted"/>